<proteinExistence type="predicted"/>
<evidence type="ECO:0000313" key="1">
    <source>
        <dbReference type="EMBL" id="SVB61736.1"/>
    </source>
</evidence>
<protein>
    <submittedName>
        <fullName evidence="1">Uncharacterized protein</fullName>
    </submittedName>
</protein>
<accession>A0A382FF65</accession>
<dbReference type="AlphaFoldDB" id="A0A382FF65"/>
<organism evidence="1">
    <name type="scientific">marine metagenome</name>
    <dbReference type="NCBI Taxonomy" id="408172"/>
    <lineage>
        <taxon>unclassified sequences</taxon>
        <taxon>metagenomes</taxon>
        <taxon>ecological metagenomes</taxon>
    </lineage>
</organism>
<gene>
    <name evidence="1" type="ORF">METZ01_LOCUS214590</name>
</gene>
<dbReference type="EMBL" id="UINC01049675">
    <property type="protein sequence ID" value="SVB61736.1"/>
    <property type="molecule type" value="Genomic_DNA"/>
</dbReference>
<name>A0A382FF65_9ZZZZ</name>
<sequence>MKDFVEAQEGIRVALDYDIIFINPSDTVYTISVSRITFEDRSMTQLAAYEPEEGIVTGAVVAGGAVQFTSEAQIDVPSILDANRIRNLVIWATFRMGTADG</sequence>
<reference evidence="1" key="1">
    <citation type="submission" date="2018-05" db="EMBL/GenBank/DDBJ databases">
        <authorList>
            <person name="Lanie J.A."/>
            <person name="Ng W.-L."/>
            <person name="Kazmierczak K.M."/>
            <person name="Andrzejewski T.M."/>
            <person name="Davidsen T.M."/>
            <person name="Wayne K.J."/>
            <person name="Tettelin H."/>
            <person name="Glass J.I."/>
            <person name="Rusch D."/>
            <person name="Podicherti R."/>
            <person name="Tsui H.-C.T."/>
            <person name="Winkler M.E."/>
        </authorList>
    </citation>
    <scope>NUCLEOTIDE SEQUENCE</scope>
</reference>